<protein>
    <submittedName>
        <fullName evidence="3">DinB family protein</fullName>
    </submittedName>
</protein>
<feature type="coiled-coil region" evidence="1">
    <location>
        <begin position="1"/>
        <end position="28"/>
    </location>
</feature>
<keyword evidence="4" id="KW-1185">Reference proteome</keyword>
<organism evidence="3 4">
    <name type="scientific">Pedobacter helvus</name>
    <dbReference type="NCBI Taxonomy" id="2563444"/>
    <lineage>
        <taxon>Bacteria</taxon>
        <taxon>Pseudomonadati</taxon>
        <taxon>Bacteroidota</taxon>
        <taxon>Sphingobacteriia</taxon>
        <taxon>Sphingobacteriales</taxon>
        <taxon>Sphingobacteriaceae</taxon>
        <taxon>Pedobacter</taxon>
    </lineage>
</organism>
<reference evidence="3 4" key="1">
    <citation type="submission" date="2024-12" db="EMBL/GenBank/DDBJ databases">
        <authorList>
            <person name="Hu S."/>
        </authorList>
    </citation>
    <scope>NUCLEOTIDE SEQUENCE [LARGE SCALE GENOMIC DNA]</scope>
    <source>
        <strain evidence="3 4">P-25</strain>
    </source>
</reference>
<evidence type="ECO:0000259" key="2">
    <source>
        <dbReference type="Pfam" id="PF12867"/>
    </source>
</evidence>
<name>A0ABW9JD31_9SPHI</name>
<sequence length="170" mass="19245">MEDHNQLLAELNNTFSNLESAIQRFNEKTFNQKTEPNTWSAGMVMQHLILAGTGLDQVLLGSTKTTSAPADEKVAIIKNIFLNFDEKYNSPPFIEPADESYVKEEQLAKLKNIAHTIAVLLPNLDLSLTCLDFEFPGMGYLTRLELLSFLIYHTQRHTHQLNELANNLNP</sequence>
<keyword evidence="1" id="KW-0175">Coiled coil</keyword>
<dbReference type="Pfam" id="PF12867">
    <property type="entry name" value="DinB_2"/>
    <property type="match status" value="1"/>
</dbReference>
<evidence type="ECO:0000313" key="3">
    <source>
        <dbReference type="EMBL" id="MFN0290319.1"/>
    </source>
</evidence>
<evidence type="ECO:0000313" key="4">
    <source>
        <dbReference type="Proteomes" id="UP001517367"/>
    </source>
</evidence>
<dbReference type="InterPro" id="IPR024775">
    <property type="entry name" value="DinB-like"/>
</dbReference>
<comment type="caution">
    <text evidence="3">The sequence shown here is derived from an EMBL/GenBank/DDBJ whole genome shotgun (WGS) entry which is preliminary data.</text>
</comment>
<proteinExistence type="predicted"/>
<dbReference type="InterPro" id="IPR034660">
    <property type="entry name" value="DinB/YfiT-like"/>
</dbReference>
<dbReference type="SUPFAM" id="SSF109854">
    <property type="entry name" value="DinB/YfiT-like putative metalloenzymes"/>
    <property type="match status" value="1"/>
</dbReference>
<dbReference type="EMBL" id="SRMP02000001">
    <property type="protein sequence ID" value="MFN0290319.1"/>
    <property type="molecule type" value="Genomic_DNA"/>
</dbReference>
<gene>
    <name evidence="3" type="ORF">E5L68_002895</name>
</gene>
<dbReference type="Proteomes" id="UP001517367">
    <property type="component" value="Unassembled WGS sequence"/>
</dbReference>
<dbReference type="RefSeq" id="WP_138727900.1">
    <property type="nucleotide sequence ID" value="NZ_SRMP02000001.1"/>
</dbReference>
<dbReference type="Gene3D" id="1.20.120.450">
    <property type="entry name" value="dinb family like domain"/>
    <property type="match status" value="1"/>
</dbReference>
<feature type="domain" description="DinB-like" evidence="2">
    <location>
        <begin position="12"/>
        <end position="161"/>
    </location>
</feature>
<accession>A0ABW9JD31</accession>
<evidence type="ECO:0000256" key="1">
    <source>
        <dbReference type="SAM" id="Coils"/>
    </source>
</evidence>